<comment type="caution">
    <text evidence="1">The sequence shown here is derived from an EMBL/GenBank/DDBJ whole genome shotgun (WGS) entry which is preliminary data.</text>
</comment>
<dbReference type="PANTHER" id="PTHR33710">
    <property type="entry name" value="BNAC02G09200D PROTEIN"/>
    <property type="match status" value="1"/>
</dbReference>
<reference evidence="1 2" key="1">
    <citation type="submission" date="2024-01" db="EMBL/GenBank/DDBJ databases">
        <title>A telomere-to-telomere, gap-free genome of sweet tea (Lithocarpus litseifolius).</title>
        <authorList>
            <person name="Zhou J."/>
        </authorList>
    </citation>
    <scope>NUCLEOTIDE SEQUENCE [LARGE SCALE GENOMIC DNA]</scope>
    <source>
        <strain evidence="1">Zhou-2022a</strain>
        <tissue evidence="1">Leaf</tissue>
    </source>
</reference>
<accession>A0AAW2D9X9</accession>
<dbReference type="Gene3D" id="3.60.10.10">
    <property type="entry name" value="Endonuclease/exonuclease/phosphatase"/>
    <property type="match status" value="1"/>
</dbReference>
<dbReference type="SUPFAM" id="SSF56219">
    <property type="entry name" value="DNase I-like"/>
    <property type="match status" value="1"/>
</dbReference>
<proteinExistence type="predicted"/>
<dbReference type="Proteomes" id="UP001459277">
    <property type="component" value="Unassembled WGS sequence"/>
</dbReference>
<keyword evidence="2" id="KW-1185">Reference proteome</keyword>
<sequence>MARAFLLNILGAYLFANGGKKVSLRWLSLFRDFGQAWEVKKSQACLVYLYLSLDILNRGTLCQLVGPWKLIELDMNWWRLVPGPARQNELLSVELSWTEEPRDVLDEYDFMHLGFVGNQFTWSRHFEDGRSIWKRLDRGLATNAWFQKFLGSHVHHLHYDSSDHSPLFIILSSLEPPPQKKNFRFEEMWLSDGRCGEIVEAL</sequence>
<dbReference type="InterPro" id="IPR036691">
    <property type="entry name" value="Endo/exonu/phosph_ase_sf"/>
</dbReference>
<protein>
    <submittedName>
        <fullName evidence="1">Uncharacterized protein</fullName>
    </submittedName>
</protein>
<dbReference type="PANTHER" id="PTHR33710:SF71">
    <property type="entry name" value="ENDONUCLEASE_EXONUCLEASE_PHOSPHATASE DOMAIN-CONTAINING PROTEIN"/>
    <property type="match status" value="1"/>
</dbReference>
<dbReference type="EMBL" id="JAZDWU010000004">
    <property type="protein sequence ID" value="KAL0006110.1"/>
    <property type="molecule type" value="Genomic_DNA"/>
</dbReference>
<name>A0AAW2D9X9_9ROSI</name>
<evidence type="ECO:0000313" key="1">
    <source>
        <dbReference type="EMBL" id="KAL0006110.1"/>
    </source>
</evidence>
<dbReference type="AlphaFoldDB" id="A0AAW2D9X9"/>
<gene>
    <name evidence="1" type="ORF">SO802_013671</name>
</gene>
<evidence type="ECO:0000313" key="2">
    <source>
        <dbReference type="Proteomes" id="UP001459277"/>
    </source>
</evidence>
<organism evidence="1 2">
    <name type="scientific">Lithocarpus litseifolius</name>
    <dbReference type="NCBI Taxonomy" id="425828"/>
    <lineage>
        <taxon>Eukaryota</taxon>
        <taxon>Viridiplantae</taxon>
        <taxon>Streptophyta</taxon>
        <taxon>Embryophyta</taxon>
        <taxon>Tracheophyta</taxon>
        <taxon>Spermatophyta</taxon>
        <taxon>Magnoliopsida</taxon>
        <taxon>eudicotyledons</taxon>
        <taxon>Gunneridae</taxon>
        <taxon>Pentapetalae</taxon>
        <taxon>rosids</taxon>
        <taxon>fabids</taxon>
        <taxon>Fagales</taxon>
        <taxon>Fagaceae</taxon>
        <taxon>Lithocarpus</taxon>
    </lineage>
</organism>